<keyword evidence="1" id="KW-0812">Transmembrane</keyword>
<evidence type="ECO:0000256" key="1">
    <source>
        <dbReference type="SAM" id="Phobius"/>
    </source>
</evidence>
<dbReference type="FunFam" id="3.30.70.270:FF:000001">
    <property type="entry name" value="Diguanylate cyclase domain protein"/>
    <property type="match status" value="1"/>
</dbReference>
<accession>A0A4R7HXS4</accession>
<evidence type="ECO:0000313" key="3">
    <source>
        <dbReference type="EMBL" id="TDT15016.1"/>
    </source>
</evidence>
<dbReference type="GO" id="GO:0052621">
    <property type="term" value="F:diguanylate cyclase activity"/>
    <property type="evidence" value="ECO:0007669"/>
    <property type="project" value="TreeGrafter"/>
</dbReference>
<dbReference type="NCBIfam" id="TIGR00254">
    <property type="entry name" value="GGDEF"/>
    <property type="match status" value="1"/>
</dbReference>
<protein>
    <submittedName>
        <fullName evidence="3">Diguanylate cyclase (GGDEF)-like protein</fullName>
    </submittedName>
</protein>
<name>A0A4R7HXS4_9ACTN</name>
<keyword evidence="4" id="KW-1185">Reference proteome</keyword>
<proteinExistence type="predicted"/>
<dbReference type="GO" id="GO:1902201">
    <property type="term" value="P:negative regulation of bacterial-type flagellum-dependent cell motility"/>
    <property type="evidence" value="ECO:0007669"/>
    <property type="project" value="TreeGrafter"/>
</dbReference>
<dbReference type="InterPro" id="IPR000160">
    <property type="entry name" value="GGDEF_dom"/>
</dbReference>
<dbReference type="PROSITE" id="PS50887">
    <property type="entry name" value="GGDEF"/>
    <property type="match status" value="1"/>
</dbReference>
<dbReference type="EMBL" id="SOAU01000001">
    <property type="protein sequence ID" value="TDT15016.1"/>
    <property type="molecule type" value="Genomic_DNA"/>
</dbReference>
<reference evidence="3 4" key="1">
    <citation type="submission" date="2019-03" db="EMBL/GenBank/DDBJ databases">
        <title>Sequencing the genomes of 1000 actinobacteria strains.</title>
        <authorList>
            <person name="Klenk H.-P."/>
        </authorList>
    </citation>
    <scope>NUCLEOTIDE SEQUENCE [LARGE SCALE GENOMIC DNA]</scope>
    <source>
        <strain evidence="3 4">DSM 18936</strain>
    </source>
</reference>
<dbReference type="GO" id="GO:0005886">
    <property type="term" value="C:plasma membrane"/>
    <property type="evidence" value="ECO:0007669"/>
    <property type="project" value="TreeGrafter"/>
</dbReference>
<dbReference type="RefSeq" id="WP_166657337.1">
    <property type="nucleotide sequence ID" value="NZ_SOAU01000001.1"/>
</dbReference>
<comment type="caution">
    <text evidence="3">The sequence shown here is derived from an EMBL/GenBank/DDBJ whole genome shotgun (WGS) entry which is preliminary data.</text>
</comment>
<evidence type="ECO:0000259" key="2">
    <source>
        <dbReference type="PROSITE" id="PS50887"/>
    </source>
</evidence>
<dbReference type="SUPFAM" id="SSF55073">
    <property type="entry name" value="Nucleotide cyclase"/>
    <property type="match status" value="1"/>
</dbReference>
<evidence type="ECO:0000313" key="4">
    <source>
        <dbReference type="Proteomes" id="UP000294558"/>
    </source>
</evidence>
<dbReference type="PANTHER" id="PTHR45138:SF9">
    <property type="entry name" value="DIGUANYLATE CYCLASE DGCM-RELATED"/>
    <property type="match status" value="1"/>
</dbReference>
<dbReference type="Proteomes" id="UP000294558">
    <property type="component" value="Unassembled WGS sequence"/>
</dbReference>
<dbReference type="SMART" id="SM00267">
    <property type="entry name" value="GGDEF"/>
    <property type="match status" value="1"/>
</dbReference>
<dbReference type="Pfam" id="PF00990">
    <property type="entry name" value="GGDEF"/>
    <property type="match status" value="1"/>
</dbReference>
<dbReference type="InterPro" id="IPR043128">
    <property type="entry name" value="Rev_trsase/Diguanyl_cyclase"/>
</dbReference>
<dbReference type="CDD" id="cd01949">
    <property type="entry name" value="GGDEF"/>
    <property type="match status" value="1"/>
</dbReference>
<dbReference type="AlphaFoldDB" id="A0A4R7HXS4"/>
<sequence>MLSLVLLVAIAVGYVGRRSEVAEIRDERLTRAADVGAARVDALVESATVAVVSASSPEAAVDAVRQAYPNVSACAGSVDHNVCDGPLAAEVGNVDLTPGGSATEVTALDDVVVIGVDSDDLALRVIADIDVWTGADDSIEVKASTMSQGVGSFVDDGRQRQTSAGVLAAPGTFVIAQTDSGVRLPTEEERFYLIVAALALVLFLLAGTTLIVEQRSLRERATFDGLTGLANRSEFERRAVEILAGAERTGKSVCMLLFDLNGFKQINDTWGHAAGDEVLRVVGRRLASAVRDGDLVARWGGDEFVAMMPGIAAEEMGVRRARQIAELVGGRTRIDGVPESLRVKVSVGVAIWPSHAHDLDGLLEAADDAMYRAKREGIPTVLADARPDDDADQLVPLA</sequence>
<dbReference type="InterPro" id="IPR050469">
    <property type="entry name" value="Diguanylate_Cyclase"/>
</dbReference>
<organism evidence="3 4">
    <name type="scientific">Ilumatobacter fluminis</name>
    <dbReference type="NCBI Taxonomy" id="467091"/>
    <lineage>
        <taxon>Bacteria</taxon>
        <taxon>Bacillati</taxon>
        <taxon>Actinomycetota</taxon>
        <taxon>Acidimicrobiia</taxon>
        <taxon>Acidimicrobiales</taxon>
        <taxon>Ilumatobacteraceae</taxon>
        <taxon>Ilumatobacter</taxon>
    </lineage>
</organism>
<dbReference type="Gene3D" id="3.30.70.270">
    <property type="match status" value="1"/>
</dbReference>
<feature type="domain" description="GGDEF" evidence="2">
    <location>
        <begin position="251"/>
        <end position="386"/>
    </location>
</feature>
<dbReference type="PANTHER" id="PTHR45138">
    <property type="entry name" value="REGULATORY COMPONENTS OF SENSORY TRANSDUCTION SYSTEM"/>
    <property type="match status" value="1"/>
</dbReference>
<feature type="transmembrane region" description="Helical" evidence="1">
    <location>
        <begin position="191"/>
        <end position="212"/>
    </location>
</feature>
<gene>
    <name evidence="3" type="ORF">BDK89_0576</name>
</gene>
<keyword evidence="1" id="KW-0472">Membrane</keyword>
<dbReference type="GO" id="GO:0043709">
    <property type="term" value="P:cell adhesion involved in single-species biofilm formation"/>
    <property type="evidence" value="ECO:0007669"/>
    <property type="project" value="TreeGrafter"/>
</dbReference>
<dbReference type="InterPro" id="IPR029787">
    <property type="entry name" value="Nucleotide_cyclase"/>
</dbReference>
<keyword evidence="1" id="KW-1133">Transmembrane helix</keyword>